<name>A0A3R7ER72_CLOSI</name>
<dbReference type="AlphaFoldDB" id="A0A3R7ER72"/>
<sequence length="365" mass="41351">MQRSGSNHERSGHCFIKDSPTPTHTSFGSHTTIVEHLKTSQFRCSNRPSLTAIQQNSPHSNATRDLQIRAITSSVTLQSELIELPRYVKRSTTSSASPWIVSGVFSDWMSRSMTLHFVGTKCNQRRDDFVQFIQKHLRLLRLFEDENDVVRIFQIDKVFIRGHLNAVFWKTVRRLHSHLRTMRPGGYPDQKLGDAWENICLKWLEREFTDARSVVRFPLSKLGQPGSIPALVIPSGGMAARHRKGVTAEGSPYDPRPTSSRGRDGSSGKSANLLTGRSVVRTRPLPLEFPCLGLGNLEVSQPSCNLRLAWQLGTERVLQLNDFFPSKQRRLCNRHGSSHVRPVSKLHTVFQDRNPKRFSSPLRGL</sequence>
<proteinExistence type="predicted"/>
<dbReference type="InParanoid" id="A0A3R7ER72"/>
<feature type="compositionally biased region" description="Basic and acidic residues" evidence="1">
    <location>
        <begin position="1"/>
        <end position="16"/>
    </location>
</feature>
<comment type="caution">
    <text evidence="2">The sequence shown here is derived from an EMBL/GenBank/DDBJ whole genome shotgun (WGS) entry which is preliminary data.</text>
</comment>
<gene>
    <name evidence="2" type="ORF">CSKR_105278</name>
</gene>
<organism evidence="2 3">
    <name type="scientific">Clonorchis sinensis</name>
    <name type="common">Chinese liver fluke</name>
    <dbReference type="NCBI Taxonomy" id="79923"/>
    <lineage>
        <taxon>Eukaryota</taxon>
        <taxon>Metazoa</taxon>
        <taxon>Spiralia</taxon>
        <taxon>Lophotrochozoa</taxon>
        <taxon>Platyhelminthes</taxon>
        <taxon>Trematoda</taxon>
        <taxon>Digenea</taxon>
        <taxon>Opisthorchiida</taxon>
        <taxon>Opisthorchiata</taxon>
        <taxon>Opisthorchiidae</taxon>
        <taxon>Clonorchis</taxon>
    </lineage>
</organism>
<evidence type="ECO:0000313" key="3">
    <source>
        <dbReference type="Proteomes" id="UP000286415"/>
    </source>
</evidence>
<dbReference type="EMBL" id="NIRI02000042">
    <property type="protein sequence ID" value="KAG5450969.1"/>
    <property type="molecule type" value="Genomic_DNA"/>
</dbReference>
<protein>
    <submittedName>
        <fullName evidence="2">Uncharacterized protein</fullName>
    </submittedName>
</protein>
<reference evidence="2 3" key="2">
    <citation type="journal article" date="2021" name="Genomics">
        <title>High-quality reference genome for Clonorchis sinensis.</title>
        <authorList>
            <person name="Young N.D."/>
            <person name="Stroehlein A.J."/>
            <person name="Kinkar L."/>
            <person name="Wang T."/>
            <person name="Sohn W.M."/>
            <person name="Chang B.C.H."/>
            <person name="Kaur P."/>
            <person name="Weisz D."/>
            <person name="Dudchenko O."/>
            <person name="Aiden E.L."/>
            <person name="Korhonen P.K."/>
            <person name="Gasser R.B."/>
        </authorList>
    </citation>
    <scope>NUCLEOTIDE SEQUENCE [LARGE SCALE GENOMIC DNA]</scope>
    <source>
        <strain evidence="2">Cs-k2</strain>
    </source>
</reference>
<evidence type="ECO:0000256" key="1">
    <source>
        <dbReference type="SAM" id="MobiDB-lite"/>
    </source>
</evidence>
<reference evidence="2 3" key="1">
    <citation type="journal article" date="2018" name="Biotechnol. Adv.">
        <title>Improved genomic resources and new bioinformatic workflow for the carcinogenic parasite Clonorchis sinensis: Biotechnological implications.</title>
        <authorList>
            <person name="Wang D."/>
            <person name="Korhonen P.K."/>
            <person name="Gasser R.B."/>
            <person name="Young N.D."/>
        </authorList>
    </citation>
    <scope>NUCLEOTIDE SEQUENCE [LARGE SCALE GENOMIC DNA]</scope>
    <source>
        <strain evidence="2">Cs-k2</strain>
    </source>
</reference>
<evidence type="ECO:0000313" key="2">
    <source>
        <dbReference type="EMBL" id="KAG5450969.1"/>
    </source>
</evidence>
<feature type="region of interest" description="Disordered" evidence="1">
    <location>
        <begin position="243"/>
        <end position="275"/>
    </location>
</feature>
<dbReference type="Proteomes" id="UP000286415">
    <property type="component" value="Unassembled WGS sequence"/>
</dbReference>
<accession>A0A3R7ER72</accession>
<feature type="region of interest" description="Disordered" evidence="1">
    <location>
        <begin position="1"/>
        <end position="28"/>
    </location>
</feature>
<keyword evidence="3" id="KW-1185">Reference proteome</keyword>